<feature type="transmembrane region" description="Helical" evidence="23">
    <location>
        <begin position="1710"/>
        <end position="1729"/>
    </location>
</feature>
<dbReference type="FunFam" id="3.20.20.80:FF:000206">
    <property type="entry name" value="Amylo-alpha-1, 6-glucosidase, 4-alpha-glucanotransferase b"/>
    <property type="match status" value="1"/>
</dbReference>
<dbReference type="Gene3D" id="3.20.20.80">
    <property type="entry name" value="Glycosidases"/>
    <property type="match status" value="2"/>
</dbReference>
<feature type="transmembrane region" description="Helical" evidence="23">
    <location>
        <begin position="1795"/>
        <end position="1813"/>
    </location>
</feature>
<dbReference type="InterPro" id="IPR029436">
    <property type="entry name" value="AGL_euk_N"/>
</dbReference>
<feature type="compositionally biased region" description="Basic and acidic residues" evidence="22">
    <location>
        <begin position="2048"/>
        <end position="2067"/>
    </location>
</feature>
<evidence type="ECO:0000259" key="26">
    <source>
        <dbReference type="Pfam" id="PF14699"/>
    </source>
</evidence>
<keyword evidence="13" id="KW-0732">Signal</keyword>
<evidence type="ECO:0000256" key="2">
    <source>
        <dbReference type="ARBA" id="ARBA00000927"/>
    </source>
</evidence>
<keyword evidence="30" id="KW-1185">Reference proteome</keyword>
<keyword evidence="18" id="KW-0511">Multifunctional enzyme</keyword>
<reference evidence="29" key="1">
    <citation type="submission" date="2020-05" db="UniProtKB">
        <authorList>
            <consortium name="EnsemblMetazoa"/>
        </authorList>
    </citation>
    <scope>IDENTIFICATION</scope>
    <source>
        <strain evidence="29">Jacobina</strain>
    </source>
</reference>
<dbReference type="GO" id="GO:0004134">
    <property type="term" value="F:4-alpha-glucanotransferase activity"/>
    <property type="evidence" value="ECO:0007669"/>
    <property type="project" value="UniProtKB-EC"/>
</dbReference>
<evidence type="ECO:0000256" key="23">
    <source>
        <dbReference type="SAM" id="Phobius"/>
    </source>
</evidence>
<name>A0A1B0CTW2_LUTLO</name>
<dbReference type="InterPro" id="IPR032788">
    <property type="entry name" value="AGL_central"/>
</dbReference>
<dbReference type="Pfam" id="PF01490">
    <property type="entry name" value="Aa_trans"/>
    <property type="match status" value="1"/>
</dbReference>
<sequence length="2211" mass="248715">MKSLRSHSNGFERTKYSTLIWHTSSGQKLTNAAQPFVEVNDLDIYCEIVANKSGTFHFYFSFQESPKEREGSLYVQVEPKIKVGPKNAEREIPLDSIRCQTVMAKCLGHLETWEAKLRVTHESGYNLLHFTPIQKLGNSRSGYSLCDQLSVNPDFGPSANFDKVAKIVKKCREEWGIASICDIVLNHTANESPWLKEHPETTYSCSTCPHLRPAFLLDSVLAMASSDTGNGLLETFGVPVEIDREDHINALRHQLHSNYLPKARIHELYQCNVEEYVKKFSEEMRKRPPPKAPKESQSKETIVLKQDPAYRRLACTIDFESAFEIFNVFRNDAFDEDTRLRKCAEAFRQHLEELNEVVRCEIAEHLRSAVENCLSGLRYERIQDDGPRLREISIKHPLFCRYFTDGDVTCKTIEDIEALMYGDSAKYLMAHNGWVMNGDPLKDFARPQPTTANVYIRRELIAWGDSVKLKYGDKPEDCPYLWDHMKKYVEITAKIFDGVRLDNCHSTPLHVAEYLLDAARKINPELYVVAELFTNSDHTDNIFVNRLGITSLIREALSAWDSHEEGRLVYRYGGAPVGAFFSSPKRLLAPCIAHALFLDLTHDNPSPIQKRSVFDLLPSAGLVSMACCATGSTRGYDELVPHHIHVVDEEREYQEWGKAVDAETGIISGKKAINLLHGELAEKGFSEVFVDQMDYNVVAVTRSCPTTRESVILVAHTCFSYPDPYSGPTNVRSLRFEGHLEEIILEAGVTHKSSKPYDCPYRYEKDEKYINGLTEYQLKIVEHIPLEKSTIFSTEMVKDGNITQLNFKNLTPGSIVAVRVSLHERTRPHFANVQKLVDAFHFQKGQIFSDLQKIVSKLNLIDLNRALYRCDEEEKDMGMGSGTYDIPGFGRLVYSGTQGFASALSVIGPNNDLGHPFCDNLRRGDWMIDYIRDRLARWSGTKALSEWWATNTASLKEMPRYLIPSYFDVILTGVNALLLEQSVTLMSDFVRKGSSFVQSLAMGSVQCVAECPSANLPALSPQTKAPKPPNQCATMSAGLPHFSTGYMRCWGRDTFISLRGLLLLTGRFDEARYMILGFGSCLRHGLIPNLLDGGYKARFNCRDAIWWWLYSIKYFVEEAPKGVEILTEKVSRIFPMDDSEARKAGECDQALCDVIQEAITVHFQGLVYRERNAGPAIDAHMTEKGFNNQIGVHPDTGFVFGGNDANCGTWMDKMGSSEKARNRGVPSTPRDGSAVELVGLQMATLRFLQKMSTEGKFPHKSVERTSKNGTKTVWTYKEWADRIKANFEKNFFVGQGEIPLANKRGIYKDSCGATQTWQDFQLRPNFPIAMVAAPELFDPKHAWEALEQARKYLLGPLGMKTLDPQDWGYHGDYDNSNDSEDPKVAHGANYHQGPEWVWPIGFYLRARLIFAAQNNRLKDTVAETWAILTAHLKEVKSSWWRGLPELTNSNGSFCSGSCTTQAWSMATVLEVLYDLERLKCAAIMGTQTTNVITLSNSIIGVGILAMPFCFLKCGIILAIVLLIVSMYITRISSHFLIKSSFLTKRRNFEFLAFHAFGTSGKLMVELFVIGYLMGTCIAYYVVVGDLGPQITAKILNIPQTDLLRLWVMVLLTLLCVLPLGLLKNIDSLATVSTASIGFYLCLVLKVMAEAKGPFLLGEWRHAVLLWQPSGIMQCLPIFSMALGCQMQLFEVIETIPGVSLEKMNQTVRSATAMCCIVYIFVGFFGYVAFCTQDFAGNILLNFSATLISDVIKIGFVISVACSFPLVIFPCRASLYSLLYRKDHIDAVNYIPEMKFRLLTVVIVVICLIIGILIPSIELVIGLIGSTMGVSICIIFPALCFKRVCKKDSTEKSIAQFMCAFGFILMILGTYANLSAIDQKKSGAVSNDDAELMNVKENAGEMPKIPEVELPKSAEVVQEKITEKPKPPDIVPKEPPEEAVKKKQDEDDGKDREKVLDADAIMKEDHEIAVEDSANAKKHDHEFHAVVNEIQRQNKEMMEKLEQIAGKFEGEKNSREENRPPKDEPAKSHDSSPKIDDHRPEPPAQNAEPVREVKIEEPAKVAHPDEVSREKLIQNITNRFPNPIPIALLPNASQKHEDVLRESIMPKNRSAEVPAEVPAKVPEKPVAVEAPVKEQPVELDRATQVPMDAPNNEQKKEEPPKEENKVNEQQEPLSKENIDTIRRDLLGVNSPPAREKRNIENDQECERDPEQL</sequence>
<evidence type="ECO:0000313" key="30">
    <source>
        <dbReference type="Proteomes" id="UP000092461"/>
    </source>
</evidence>
<evidence type="ECO:0000259" key="28">
    <source>
        <dbReference type="Pfam" id="PF14702"/>
    </source>
</evidence>
<evidence type="ECO:0000256" key="10">
    <source>
        <dbReference type="ARBA" id="ARBA00022676"/>
    </source>
</evidence>
<dbReference type="GO" id="GO:0016020">
    <property type="term" value="C:membrane"/>
    <property type="evidence" value="ECO:0007669"/>
    <property type="project" value="UniProtKB-SubCell"/>
</dbReference>
<dbReference type="InterPro" id="IPR013057">
    <property type="entry name" value="AA_transpt_TM"/>
</dbReference>
<dbReference type="Pfam" id="PF14699">
    <property type="entry name" value="hGDE_N"/>
    <property type="match status" value="1"/>
</dbReference>
<feature type="domain" description="Glycogen debranching enzyme glucanotransferase" evidence="27">
    <location>
        <begin position="91"/>
        <end position="527"/>
    </location>
</feature>
<feature type="domain" description="Glycogen debranching enzyme C-terminal" evidence="25">
    <location>
        <begin position="1029"/>
        <end position="1470"/>
    </location>
</feature>
<evidence type="ECO:0000256" key="6">
    <source>
        <dbReference type="ARBA" id="ARBA00012560"/>
    </source>
</evidence>
<evidence type="ECO:0000259" key="25">
    <source>
        <dbReference type="Pfam" id="PF06202"/>
    </source>
</evidence>
<organism evidence="29 30">
    <name type="scientific">Lutzomyia longipalpis</name>
    <name type="common">Sand fly</name>
    <dbReference type="NCBI Taxonomy" id="7200"/>
    <lineage>
        <taxon>Eukaryota</taxon>
        <taxon>Metazoa</taxon>
        <taxon>Ecdysozoa</taxon>
        <taxon>Arthropoda</taxon>
        <taxon>Hexapoda</taxon>
        <taxon>Insecta</taxon>
        <taxon>Pterygota</taxon>
        <taxon>Neoptera</taxon>
        <taxon>Endopterygota</taxon>
        <taxon>Diptera</taxon>
        <taxon>Nematocera</taxon>
        <taxon>Psychodoidea</taxon>
        <taxon>Psychodidae</taxon>
        <taxon>Lutzomyia</taxon>
        <taxon>Lutzomyia</taxon>
    </lineage>
</organism>
<feature type="domain" description="Amino acid transporter transmembrane" evidence="24">
    <location>
        <begin position="1487"/>
        <end position="1871"/>
    </location>
</feature>
<dbReference type="EnsemblMetazoa" id="LLOJ008312-RA">
    <property type="protein sequence ID" value="LLOJ008312-PA"/>
    <property type="gene ID" value="LLOJ008312"/>
</dbReference>
<feature type="transmembrane region" description="Helical" evidence="23">
    <location>
        <begin position="1819"/>
        <end position="1840"/>
    </location>
</feature>
<keyword evidence="15 23" id="KW-1133">Transmembrane helix</keyword>
<dbReference type="GO" id="GO:0005978">
    <property type="term" value="P:glycogen biosynthetic process"/>
    <property type="evidence" value="ECO:0007669"/>
    <property type="project" value="UniProtKB-KW"/>
</dbReference>
<evidence type="ECO:0000313" key="29">
    <source>
        <dbReference type="EnsemblMetazoa" id="LLOJ008312-PA"/>
    </source>
</evidence>
<dbReference type="SUPFAM" id="SSF48208">
    <property type="entry name" value="Six-hairpin glycosidases"/>
    <property type="match status" value="1"/>
</dbReference>
<evidence type="ECO:0000256" key="5">
    <source>
        <dbReference type="ARBA" id="ARBA00004496"/>
    </source>
</evidence>
<evidence type="ECO:0000256" key="12">
    <source>
        <dbReference type="ARBA" id="ARBA00022692"/>
    </source>
</evidence>
<feature type="compositionally biased region" description="Basic and acidic residues" evidence="22">
    <location>
        <begin position="2152"/>
        <end position="2184"/>
    </location>
</feature>
<dbReference type="PANTHER" id="PTHR10569:SF2">
    <property type="entry name" value="GLYCOGEN DEBRANCHING ENZYME"/>
    <property type="match status" value="1"/>
</dbReference>
<dbReference type="GO" id="GO:0005980">
    <property type="term" value="P:glycogen catabolic process"/>
    <property type="evidence" value="ECO:0007669"/>
    <property type="project" value="InterPro"/>
</dbReference>
<evidence type="ECO:0000256" key="21">
    <source>
        <dbReference type="ARBA" id="ARBA00031477"/>
    </source>
</evidence>
<dbReference type="PANTHER" id="PTHR10569">
    <property type="entry name" value="GLYCOGEN DEBRANCHING ENZYME"/>
    <property type="match status" value="1"/>
</dbReference>
<feature type="domain" description="Eukaryotic glycogen debranching enzyme N-terminal" evidence="26">
    <location>
        <begin position="9"/>
        <end position="83"/>
    </location>
</feature>
<dbReference type="InterPro" id="IPR012341">
    <property type="entry name" value="6hp_glycosidase-like_sf"/>
</dbReference>
<keyword evidence="19" id="KW-0326">Glycosidase</keyword>
<dbReference type="InterPro" id="IPR032792">
    <property type="entry name" value="AGL_glucanoTrfase"/>
</dbReference>
<feature type="region of interest" description="Disordered" evidence="22">
    <location>
        <begin position="2125"/>
        <end position="2211"/>
    </location>
</feature>
<dbReference type="Proteomes" id="UP000092461">
    <property type="component" value="Unassembled WGS sequence"/>
</dbReference>
<accession>A0A1B0CTW2</accession>
<dbReference type="GO" id="GO:0004135">
    <property type="term" value="F:amylo-alpha-1,6-glucosidase activity"/>
    <property type="evidence" value="ECO:0007669"/>
    <property type="project" value="UniProtKB-EC"/>
</dbReference>
<keyword evidence="12 23" id="KW-0812">Transmembrane</keyword>
<dbReference type="EC" id="2.4.1.25" evidence="6"/>
<feature type="transmembrane region" description="Helical" evidence="23">
    <location>
        <begin position="1852"/>
        <end position="1871"/>
    </location>
</feature>
<evidence type="ECO:0000256" key="1">
    <source>
        <dbReference type="ARBA" id="ARBA00000439"/>
    </source>
</evidence>
<comment type="function">
    <text evidence="3">Multifunctional enzyme acting as 1,4-alpha-D-glucan:1,4-alpha-D-glucan 4-alpha-D-glycosyltransferase and amylo-1,6-glucosidase in glycogen degradation.</text>
</comment>
<dbReference type="SUPFAM" id="SSF51445">
    <property type="entry name" value="(Trans)glycosidases"/>
    <property type="match status" value="1"/>
</dbReference>
<evidence type="ECO:0000256" key="4">
    <source>
        <dbReference type="ARBA" id="ARBA00004370"/>
    </source>
</evidence>
<feature type="region of interest" description="Disordered" evidence="22">
    <location>
        <begin position="1968"/>
        <end position="2067"/>
    </location>
</feature>
<evidence type="ECO:0000259" key="27">
    <source>
        <dbReference type="Pfam" id="PF14701"/>
    </source>
</evidence>
<dbReference type="VEuPathDB" id="VectorBase:LLOJ008312"/>
<dbReference type="NCBIfam" id="TIGR01531">
    <property type="entry name" value="glyc_debranch"/>
    <property type="match status" value="1"/>
</dbReference>
<keyword evidence="9" id="KW-0963">Cytoplasm</keyword>
<comment type="subcellular location">
    <subcellularLocation>
        <location evidence="5">Cytoplasm</location>
    </subcellularLocation>
    <subcellularLocation>
        <location evidence="4">Membrane</location>
    </subcellularLocation>
</comment>
<evidence type="ECO:0000256" key="3">
    <source>
        <dbReference type="ARBA" id="ARBA00003530"/>
    </source>
</evidence>
<feature type="region of interest" description="Disordered" evidence="22">
    <location>
        <begin position="1921"/>
        <end position="1951"/>
    </location>
</feature>
<feature type="transmembrane region" description="Helical" evidence="23">
    <location>
        <begin position="1749"/>
        <end position="1774"/>
    </location>
</feature>
<dbReference type="InterPro" id="IPR032790">
    <property type="entry name" value="GDE_C"/>
</dbReference>
<evidence type="ECO:0000256" key="22">
    <source>
        <dbReference type="SAM" id="MobiDB-lite"/>
    </source>
</evidence>
<evidence type="ECO:0000256" key="19">
    <source>
        <dbReference type="ARBA" id="ARBA00023295"/>
    </source>
</evidence>
<dbReference type="InterPro" id="IPR008928">
    <property type="entry name" value="6-hairpin_glycosidase_sf"/>
</dbReference>
<feature type="compositionally biased region" description="Basic and acidic residues" evidence="22">
    <location>
        <begin position="2130"/>
        <end position="2140"/>
    </location>
</feature>
<feature type="transmembrane region" description="Helical" evidence="23">
    <location>
        <begin position="1602"/>
        <end position="1621"/>
    </location>
</feature>
<proteinExistence type="inferred from homology"/>
<evidence type="ECO:0000256" key="16">
    <source>
        <dbReference type="ARBA" id="ARBA00023056"/>
    </source>
</evidence>
<evidence type="ECO:0000256" key="11">
    <source>
        <dbReference type="ARBA" id="ARBA00022679"/>
    </source>
</evidence>
<dbReference type="GO" id="GO:0005737">
    <property type="term" value="C:cytoplasm"/>
    <property type="evidence" value="ECO:0007669"/>
    <property type="project" value="UniProtKB-SubCell"/>
</dbReference>
<keyword evidence="14" id="KW-0378">Hydrolase</keyword>
<dbReference type="InterPro" id="IPR010401">
    <property type="entry name" value="AGL/Gdb1"/>
</dbReference>
<dbReference type="Pfam" id="PF14701">
    <property type="entry name" value="hDGE_amylase"/>
    <property type="match status" value="1"/>
</dbReference>
<feature type="transmembrane region" description="Helical" evidence="23">
    <location>
        <begin position="1550"/>
        <end position="1582"/>
    </location>
</feature>
<feature type="compositionally biased region" description="Basic and acidic residues" evidence="22">
    <location>
        <begin position="1968"/>
        <end position="1983"/>
    </location>
</feature>
<dbReference type="Gene3D" id="1.50.10.10">
    <property type="match status" value="1"/>
</dbReference>
<feature type="compositionally biased region" description="Basic and acidic residues" evidence="22">
    <location>
        <begin position="2192"/>
        <end position="2211"/>
    </location>
</feature>
<keyword evidence="11" id="KW-0808">Transferase</keyword>
<dbReference type="VEuPathDB" id="VectorBase:LLONM1_005308"/>
<dbReference type="CDD" id="cd11327">
    <property type="entry name" value="AmyAc_Glg_debranch_2"/>
    <property type="match status" value="1"/>
</dbReference>
<dbReference type="VEuPathDB" id="VectorBase:LLONM1_003317"/>
<evidence type="ECO:0000256" key="8">
    <source>
        <dbReference type="ARBA" id="ARBA00020723"/>
    </source>
</evidence>
<dbReference type="EC" id="3.2.1.33" evidence="7"/>
<keyword evidence="16" id="KW-0320">Glycogen biosynthesis</keyword>
<evidence type="ECO:0000256" key="20">
    <source>
        <dbReference type="ARBA" id="ARBA00025780"/>
    </source>
</evidence>
<dbReference type="InterPro" id="IPR017853">
    <property type="entry name" value="GH"/>
</dbReference>
<dbReference type="EMBL" id="AJWK01028046">
    <property type="status" value="NOT_ANNOTATED_CDS"/>
    <property type="molecule type" value="Genomic_DNA"/>
</dbReference>
<evidence type="ECO:0000256" key="13">
    <source>
        <dbReference type="ARBA" id="ARBA00022729"/>
    </source>
</evidence>
<keyword evidence="17 23" id="KW-0472">Membrane</keyword>
<comment type="similarity">
    <text evidence="20">Belongs to the glycogen debranching enzyme family.</text>
</comment>
<evidence type="ECO:0000256" key="7">
    <source>
        <dbReference type="ARBA" id="ARBA00012778"/>
    </source>
</evidence>
<evidence type="ECO:0000256" key="9">
    <source>
        <dbReference type="ARBA" id="ARBA00022490"/>
    </source>
</evidence>
<evidence type="ECO:0000256" key="14">
    <source>
        <dbReference type="ARBA" id="ARBA00022801"/>
    </source>
</evidence>
<feature type="transmembrane region" description="Helical" evidence="23">
    <location>
        <begin position="1628"/>
        <end position="1648"/>
    </location>
</feature>
<comment type="catalytic activity">
    <reaction evidence="2">
        <text>Hydrolysis of (1-&gt;6)-alpha-D-glucosidic branch linkages in glycogen phosphorylase limit dextrin.</text>
        <dbReference type="EC" id="3.2.1.33"/>
    </reaction>
</comment>
<comment type="catalytic activity">
    <reaction evidence="1">
        <text>Transfers a segment of a (1-&gt;4)-alpha-D-glucan to a new position in an acceptor, which may be glucose or a (1-&gt;4)-alpha-D-glucan.</text>
        <dbReference type="EC" id="2.4.1.25"/>
    </reaction>
</comment>
<dbReference type="Pfam" id="PF14702">
    <property type="entry name" value="hGDE_central"/>
    <property type="match status" value="1"/>
</dbReference>
<dbReference type="Pfam" id="PF06202">
    <property type="entry name" value="GDE_C"/>
    <property type="match status" value="1"/>
</dbReference>
<dbReference type="InterPro" id="IPR006421">
    <property type="entry name" value="Glycogen_debranch_met"/>
</dbReference>
<protein>
    <recommendedName>
        <fullName evidence="8">Glycogen debranching enzyme</fullName>
        <ecNumber evidence="6">2.4.1.25</ecNumber>
        <ecNumber evidence="7">3.2.1.33</ecNumber>
    </recommendedName>
    <alternativeName>
        <fullName evidence="21">Glycogen debrancher</fullName>
    </alternativeName>
</protein>
<keyword evidence="10" id="KW-0328">Glycosyltransferase</keyword>
<evidence type="ECO:0000256" key="18">
    <source>
        <dbReference type="ARBA" id="ARBA00023268"/>
    </source>
</evidence>
<evidence type="ECO:0000256" key="17">
    <source>
        <dbReference type="ARBA" id="ARBA00023136"/>
    </source>
</evidence>
<feature type="compositionally biased region" description="Basic and acidic residues" evidence="22">
    <location>
        <begin position="1991"/>
        <end position="2040"/>
    </location>
</feature>
<evidence type="ECO:0000256" key="15">
    <source>
        <dbReference type="ARBA" id="ARBA00022989"/>
    </source>
</evidence>
<evidence type="ECO:0000259" key="24">
    <source>
        <dbReference type="Pfam" id="PF01490"/>
    </source>
</evidence>
<feature type="transmembrane region" description="Helical" evidence="23">
    <location>
        <begin position="1498"/>
        <end position="1529"/>
    </location>
</feature>
<feature type="domain" description="Glycogen debranching enzyme central" evidence="28">
    <location>
        <begin position="665"/>
        <end position="935"/>
    </location>
</feature>